<proteinExistence type="predicted"/>
<name>A0A1V0AFK0_9ACTN</name>
<gene>
    <name evidence="1" type="ORF">BKM31_52645</name>
</gene>
<dbReference type="SUPFAM" id="SSF47598">
    <property type="entry name" value="Ribbon-helix-helix"/>
    <property type="match status" value="1"/>
</dbReference>
<dbReference type="STRING" id="1909395.BKM31_52645"/>
<accession>A0A1V0AFK0</accession>
<dbReference type="InterPro" id="IPR013321">
    <property type="entry name" value="Arc_rbn_hlx_hlx"/>
</dbReference>
<dbReference type="GO" id="GO:0006355">
    <property type="term" value="P:regulation of DNA-templated transcription"/>
    <property type="evidence" value="ECO:0007669"/>
    <property type="project" value="InterPro"/>
</dbReference>
<dbReference type="EMBL" id="CP017717">
    <property type="protein sequence ID" value="AQZ68976.1"/>
    <property type="molecule type" value="Genomic_DNA"/>
</dbReference>
<evidence type="ECO:0000313" key="1">
    <source>
        <dbReference type="EMBL" id="AQZ68976.1"/>
    </source>
</evidence>
<dbReference type="KEGG" id="noa:BKM31_52645"/>
<organism evidence="1 2">
    <name type="scientific">[Actinomadura] parvosata subsp. kistnae</name>
    <dbReference type="NCBI Taxonomy" id="1909395"/>
    <lineage>
        <taxon>Bacteria</taxon>
        <taxon>Bacillati</taxon>
        <taxon>Actinomycetota</taxon>
        <taxon>Actinomycetes</taxon>
        <taxon>Streptosporangiales</taxon>
        <taxon>Streptosporangiaceae</taxon>
        <taxon>Nonomuraea</taxon>
    </lineage>
</organism>
<protein>
    <recommendedName>
        <fullName evidence="3">Ribbon-helix-helix protein CopG domain-containing protein</fullName>
    </recommendedName>
</protein>
<dbReference type="Proteomes" id="UP000190797">
    <property type="component" value="Chromosome"/>
</dbReference>
<evidence type="ECO:0000313" key="2">
    <source>
        <dbReference type="Proteomes" id="UP000190797"/>
    </source>
</evidence>
<evidence type="ECO:0008006" key="3">
    <source>
        <dbReference type="Google" id="ProtNLM"/>
    </source>
</evidence>
<dbReference type="InterPro" id="IPR045944">
    <property type="entry name" value="DUF6364"/>
</dbReference>
<dbReference type="AlphaFoldDB" id="A0A1V0AFK0"/>
<dbReference type="Gene3D" id="1.10.1220.10">
    <property type="entry name" value="Met repressor-like"/>
    <property type="match status" value="1"/>
</dbReference>
<sequence>MRRTTVRIDETLLNEAKAYAAKNGRSLTSVMEDALRQLLNRATEVAERPRVELITSDSKPGFAPMVQQRLDAGETLEHILSDLEDEEWVERARNAAR</sequence>
<keyword evidence="2" id="KW-1185">Reference proteome</keyword>
<dbReference type="Pfam" id="PF19891">
    <property type="entry name" value="DUF6364"/>
    <property type="match status" value="1"/>
</dbReference>
<reference evidence="2" key="1">
    <citation type="journal article" date="2017" name="Med. Chem. Commun.">
        <title>Nonomuraea sp. ATCC 55076 harbours the largest actinomycete chromosome to date and the kistamicin biosynthetic gene cluster.</title>
        <authorList>
            <person name="Nazari B."/>
            <person name="Forneris C.C."/>
            <person name="Gibson M.I."/>
            <person name="Moon K."/>
            <person name="Schramma K.R."/>
            <person name="Seyedsayamdost M.R."/>
        </authorList>
    </citation>
    <scope>NUCLEOTIDE SEQUENCE [LARGE SCALE GENOMIC DNA]</scope>
    <source>
        <strain evidence="2">ATCC 55076</strain>
    </source>
</reference>
<dbReference type="InterPro" id="IPR010985">
    <property type="entry name" value="Ribbon_hlx_hlx"/>
</dbReference>